<evidence type="ECO:0000256" key="2">
    <source>
        <dbReference type="ARBA" id="ARBA00022649"/>
    </source>
</evidence>
<reference evidence="3 4" key="1">
    <citation type="journal article" date="2015" name="Nature">
        <title>rRNA introns, odd ribosomes, and small enigmatic genomes across a large radiation of phyla.</title>
        <authorList>
            <person name="Brown C.T."/>
            <person name="Hug L.A."/>
            <person name="Thomas B.C."/>
            <person name="Sharon I."/>
            <person name="Castelle C.J."/>
            <person name="Singh A."/>
            <person name="Wilkins M.J."/>
            <person name="Williams K.H."/>
            <person name="Banfield J.F."/>
        </authorList>
    </citation>
    <scope>NUCLEOTIDE SEQUENCE [LARGE SCALE GENOMIC DNA]</scope>
</reference>
<keyword evidence="2" id="KW-1277">Toxin-antitoxin system</keyword>
<evidence type="ECO:0000313" key="4">
    <source>
        <dbReference type="Proteomes" id="UP000033965"/>
    </source>
</evidence>
<comment type="caution">
    <text evidence="3">The sequence shown here is derived from an EMBL/GenBank/DDBJ whole genome shotgun (WGS) entry which is preliminary data.</text>
</comment>
<dbReference type="Gene3D" id="3.30.2310.20">
    <property type="entry name" value="RelE-like"/>
    <property type="match status" value="1"/>
</dbReference>
<gene>
    <name evidence="3" type="ORF">UY44_C0017G0011</name>
</gene>
<name>A0A0G1VNX9_9BACT</name>
<sequence>MRVRYTDTAFSELKEIQAHIAKDNIIAAKIVIGRIERIVERIGEFPEIATPIDASGIRVFPVPPFPYLIFYALEEEGIIIRNIRHASRDRNRFLT</sequence>
<protein>
    <submittedName>
        <fullName evidence="3">Plasmid stabilization system</fullName>
    </submittedName>
</protein>
<organism evidence="3 4">
    <name type="scientific">Candidatus Kaiserbacteria bacterium GW2011_GWA2_49_19</name>
    <dbReference type="NCBI Taxonomy" id="1618669"/>
    <lineage>
        <taxon>Bacteria</taxon>
        <taxon>Candidatus Kaiseribacteriota</taxon>
    </lineage>
</organism>
<accession>A0A0G1VNX9</accession>
<dbReference type="Proteomes" id="UP000033965">
    <property type="component" value="Unassembled WGS sequence"/>
</dbReference>
<dbReference type="PANTHER" id="PTHR33755">
    <property type="entry name" value="TOXIN PARE1-RELATED"/>
    <property type="match status" value="1"/>
</dbReference>
<proteinExistence type="inferred from homology"/>
<comment type="similarity">
    <text evidence="1">Belongs to the RelE toxin family.</text>
</comment>
<dbReference type="Pfam" id="PF05016">
    <property type="entry name" value="ParE_toxin"/>
    <property type="match status" value="1"/>
</dbReference>
<dbReference type="InterPro" id="IPR007712">
    <property type="entry name" value="RelE/ParE_toxin"/>
</dbReference>
<dbReference type="AlphaFoldDB" id="A0A0G1VNX9"/>
<dbReference type="InterPro" id="IPR051803">
    <property type="entry name" value="TA_system_RelE-like_toxin"/>
</dbReference>
<evidence type="ECO:0000313" key="3">
    <source>
        <dbReference type="EMBL" id="KKW08153.1"/>
    </source>
</evidence>
<dbReference type="InterPro" id="IPR035093">
    <property type="entry name" value="RelE/ParE_toxin_dom_sf"/>
</dbReference>
<dbReference type="EMBL" id="LCPZ01000017">
    <property type="protein sequence ID" value="KKW08153.1"/>
    <property type="molecule type" value="Genomic_DNA"/>
</dbReference>
<evidence type="ECO:0000256" key="1">
    <source>
        <dbReference type="ARBA" id="ARBA00006226"/>
    </source>
</evidence>